<dbReference type="SUPFAM" id="SSF81624">
    <property type="entry name" value="N-terminal domain of MutM-like DNA repair proteins"/>
    <property type="match status" value="1"/>
</dbReference>
<dbReference type="GO" id="GO:0034039">
    <property type="term" value="F:8-oxo-7,8-dihydroguanine DNA N-glycosylase activity"/>
    <property type="evidence" value="ECO:0007669"/>
    <property type="project" value="TreeGrafter"/>
</dbReference>
<dbReference type="PROSITE" id="PS51066">
    <property type="entry name" value="ZF_FPG_2"/>
    <property type="match status" value="1"/>
</dbReference>
<evidence type="ECO:0000256" key="7">
    <source>
        <dbReference type="ARBA" id="ARBA00022771"/>
    </source>
</evidence>
<dbReference type="SMART" id="SM01232">
    <property type="entry name" value="H2TH"/>
    <property type="match status" value="1"/>
</dbReference>
<evidence type="ECO:0000256" key="2">
    <source>
        <dbReference type="ARBA" id="ARBA00001947"/>
    </source>
</evidence>
<dbReference type="KEGG" id="ccot:CCAX7_50870"/>
<keyword evidence="5" id="KW-0479">Metal-binding</keyword>
<dbReference type="Gene3D" id="3.20.190.10">
    <property type="entry name" value="MutM-like, N-terminal"/>
    <property type="match status" value="1"/>
</dbReference>
<accession>A0A402CP61</accession>
<evidence type="ECO:0000313" key="17">
    <source>
        <dbReference type="Proteomes" id="UP000287394"/>
    </source>
</evidence>
<evidence type="ECO:0000256" key="15">
    <source>
        <dbReference type="ARBA" id="ARBA00044632"/>
    </source>
</evidence>
<organism evidence="16 17">
    <name type="scientific">Capsulimonas corticalis</name>
    <dbReference type="NCBI Taxonomy" id="2219043"/>
    <lineage>
        <taxon>Bacteria</taxon>
        <taxon>Bacillati</taxon>
        <taxon>Armatimonadota</taxon>
        <taxon>Armatimonadia</taxon>
        <taxon>Capsulimonadales</taxon>
        <taxon>Capsulimonadaceae</taxon>
        <taxon>Capsulimonas</taxon>
    </lineage>
</organism>
<evidence type="ECO:0000256" key="4">
    <source>
        <dbReference type="ARBA" id="ARBA00011245"/>
    </source>
</evidence>
<evidence type="ECO:0000256" key="12">
    <source>
        <dbReference type="ARBA" id="ARBA00023239"/>
    </source>
</evidence>
<dbReference type="RefSeq" id="WP_119319290.1">
    <property type="nucleotide sequence ID" value="NZ_AP025739.1"/>
</dbReference>
<keyword evidence="11" id="KW-0234">DNA repair</keyword>
<dbReference type="PROSITE" id="PS51068">
    <property type="entry name" value="FPG_CAT"/>
    <property type="match status" value="1"/>
</dbReference>
<dbReference type="InterPro" id="IPR000214">
    <property type="entry name" value="Znf_DNA_glyclase/AP_lyase"/>
</dbReference>
<dbReference type="AlphaFoldDB" id="A0A402CP61"/>
<dbReference type="InterPro" id="IPR035937">
    <property type="entry name" value="FPG_N"/>
</dbReference>
<dbReference type="PANTHER" id="PTHR22993:SF9">
    <property type="entry name" value="FORMAMIDOPYRIMIDINE-DNA GLYCOSYLASE"/>
    <property type="match status" value="1"/>
</dbReference>
<evidence type="ECO:0000256" key="5">
    <source>
        <dbReference type="ARBA" id="ARBA00022723"/>
    </source>
</evidence>
<keyword evidence="8" id="KW-0378">Hydrolase</keyword>
<dbReference type="InterPro" id="IPR012319">
    <property type="entry name" value="FPG_cat"/>
</dbReference>
<keyword evidence="17" id="KW-1185">Reference proteome</keyword>
<reference evidence="16 17" key="1">
    <citation type="journal article" date="2019" name="Int. J. Syst. Evol. Microbiol.">
        <title>Capsulimonas corticalis gen. nov., sp. nov., an aerobic capsulated bacterium, of a novel bacterial order, Capsulimonadales ord. nov., of the class Armatimonadia of the phylum Armatimonadetes.</title>
        <authorList>
            <person name="Li J."/>
            <person name="Kudo C."/>
            <person name="Tonouchi A."/>
        </authorList>
    </citation>
    <scope>NUCLEOTIDE SEQUENCE [LARGE SCALE GENOMIC DNA]</scope>
    <source>
        <strain evidence="16 17">AX-7</strain>
    </source>
</reference>
<keyword evidence="13" id="KW-0511">Multifunctional enzyme</keyword>
<comment type="similarity">
    <text evidence="3">Belongs to the FPG family.</text>
</comment>
<evidence type="ECO:0000256" key="13">
    <source>
        <dbReference type="ARBA" id="ARBA00023268"/>
    </source>
</evidence>
<keyword evidence="12" id="KW-0456">Lyase</keyword>
<dbReference type="Pfam" id="PF01149">
    <property type="entry name" value="Fapy_DNA_glyco"/>
    <property type="match status" value="1"/>
</dbReference>
<dbReference type="FunFam" id="1.10.8.50:FF:000003">
    <property type="entry name" value="Formamidopyrimidine-DNA glycosylase"/>
    <property type="match status" value="1"/>
</dbReference>
<keyword evidence="14" id="KW-0326">Glycosidase</keyword>
<evidence type="ECO:0000313" key="16">
    <source>
        <dbReference type="EMBL" id="BDI33036.1"/>
    </source>
</evidence>
<dbReference type="NCBIfam" id="TIGR00577">
    <property type="entry name" value="fpg"/>
    <property type="match status" value="1"/>
</dbReference>
<dbReference type="PANTHER" id="PTHR22993">
    <property type="entry name" value="FORMAMIDOPYRIMIDINE-DNA GLYCOSYLASE"/>
    <property type="match status" value="1"/>
</dbReference>
<dbReference type="PROSITE" id="PS01242">
    <property type="entry name" value="ZF_FPG_1"/>
    <property type="match status" value="1"/>
</dbReference>
<dbReference type="InterPro" id="IPR015886">
    <property type="entry name" value="H2TH_FPG"/>
</dbReference>
<dbReference type="Gene3D" id="1.10.8.50">
    <property type="match status" value="1"/>
</dbReference>
<dbReference type="FunCoup" id="A0A402CP61">
    <property type="interactions" value="346"/>
</dbReference>
<protein>
    <submittedName>
        <fullName evidence="16">Formamidopyrimidine-DNA glycosylase</fullName>
    </submittedName>
</protein>
<dbReference type="GO" id="GO:0006284">
    <property type="term" value="P:base-excision repair"/>
    <property type="evidence" value="ECO:0007669"/>
    <property type="project" value="InterPro"/>
</dbReference>
<evidence type="ECO:0000256" key="11">
    <source>
        <dbReference type="ARBA" id="ARBA00023204"/>
    </source>
</evidence>
<comment type="catalytic activity">
    <reaction evidence="1">
        <text>Hydrolysis of DNA containing ring-opened 7-methylguanine residues, releasing 2,6-diamino-4-hydroxy-5-(N-methyl)formamidopyrimidine.</text>
        <dbReference type="EC" id="3.2.2.23"/>
    </reaction>
</comment>
<dbReference type="CDD" id="cd08966">
    <property type="entry name" value="EcFpg-like_N"/>
    <property type="match status" value="1"/>
</dbReference>
<dbReference type="GO" id="GO:0003684">
    <property type="term" value="F:damaged DNA binding"/>
    <property type="evidence" value="ECO:0007669"/>
    <property type="project" value="InterPro"/>
</dbReference>
<dbReference type="GO" id="GO:0008270">
    <property type="term" value="F:zinc ion binding"/>
    <property type="evidence" value="ECO:0007669"/>
    <property type="project" value="UniProtKB-KW"/>
</dbReference>
<proteinExistence type="inferred from homology"/>
<sequence>MPELPEVETLRRGLARRLTGRTITGGRVLVPKMVKGSVEDPDEFLARVTGSKIESIGRRGKYLIFSLDSGYYLLLHLKMRGQIVVVPSEKPVDKYLAVALEIDGSEEMRFHDMWTWGEIRFMDSSELADHSGLSAMGAEPLSESFTTAVFGEALRRKARTTIKAALLDQSVVAGVGNIYADESLFRSGIRPTRVAGSLSDGDVERLRGQIRAVLEAATGDGGTLSDNYVDADGNAGRYTPQVYDRGGQPCDHCGAILERLRVAGRGTVFCPVCQG</sequence>
<dbReference type="SMART" id="SM00898">
    <property type="entry name" value="Fapy_DNA_glyco"/>
    <property type="match status" value="1"/>
</dbReference>
<evidence type="ECO:0000256" key="8">
    <source>
        <dbReference type="ARBA" id="ARBA00022801"/>
    </source>
</evidence>
<gene>
    <name evidence="16" type="ORF">CCAX7_50870</name>
</gene>
<keyword evidence="10" id="KW-0238">DNA-binding</keyword>
<dbReference type="EMBL" id="AP025739">
    <property type="protein sequence ID" value="BDI33036.1"/>
    <property type="molecule type" value="Genomic_DNA"/>
</dbReference>
<dbReference type="NCBIfam" id="NF002211">
    <property type="entry name" value="PRK01103.1"/>
    <property type="match status" value="1"/>
</dbReference>
<dbReference type="InterPro" id="IPR010979">
    <property type="entry name" value="Ribosomal_uS13-like_H2TH"/>
</dbReference>
<comment type="catalytic activity">
    <reaction evidence="15">
        <text>2'-deoxyribonucleotide-(2'-deoxyribose 5'-phosphate)-2'-deoxyribonucleotide-DNA = a 3'-end 2'-deoxyribonucleotide-(2,3-dehydro-2,3-deoxyribose 5'-phosphate)-DNA + a 5'-end 5'-phospho-2'-deoxyribonucleoside-DNA + H(+)</text>
        <dbReference type="Rhea" id="RHEA:66592"/>
        <dbReference type="Rhea" id="RHEA-COMP:13180"/>
        <dbReference type="Rhea" id="RHEA-COMP:16897"/>
        <dbReference type="Rhea" id="RHEA-COMP:17067"/>
        <dbReference type="ChEBI" id="CHEBI:15378"/>
        <dbReference type="ChEBI" id="CHEBI:136412"/>
        <dbReference type="ChEBI" id="CHEBI:157695"/>
        <dbReference type="ChEBI" id="CHEBI:167181"/>
        <dbReference type="EC" id="4.2.99.18"/>
    </reaction>
</comment>
<evidence type="ECO:0000256" key="3">
    <source>
        <dbReference type="ARBA" id="ARBA00009409"/>
    </source>
</evidence>
<keyword evidence="9" id="KW-0862">Zinc</keyword>
<dbReference type="OrthoDB" id="9800855at2"/>
<dbReference type="Proteomes" id="UP000287394">
    <property type="component" value="Chromosome"/>
</dbReference>
<dbReference type="GO" id="GO:0140078">
    <property type="term" value="F:class I DNA-(apurinic or apyrimidinic site) endonuclease activity"/>
    <property type="evidence" value="ECO:0007669"/>
    <property type="project" value="UniProtKB-EC"/>
</dbReference>
<name>A0A402CP61_9BACT</name>
<dbReference type="InterPro" id="IPR010663">
    <property type="entry name" value="Znf_FPG/IleRS"/>
</dbReference>
<evidence type="ECO:0000256" key="14">
    <source>
        <dbReference type="ARBA" id="ARBA00023295"/>
    </source>
</evidence>
<dbReference type="SUPFAM" id="SSF57716">
    <property type="entry name" value="Glucocorticoid receptor-like (DNA-binding domain)"/>
    <property type="match status" value="1"/>
</dbReference>
<keyword evidence="6" id="KW-0227">DNA damage</keyword>
<dbReference type="InterPro" id="IPR015887">
    <property type="entry name" value="DNA_glyclase_Znf_dom_DNA_BS"/>
</dbReference>
<evidence type="ECO:0000256" key="9">
    <source>
        <dbReference type="ARBA" id="ARBA00022833"/>
    </source>
</evidence>
<comment type="cofactor">
    <cofactor evidence="2">
        <name>Zn(2+)</name>
        <dbReference type="ChEBI" id="CHEBI:29105"/>
    </cofactor>
</comment>
<evidence type="ECO:0000256" key="6">
    <source>
        <dbReference type="ARBA" id="ARBA00022763"/>
    </source>
</evidence>
<dbReference type="GO" id="GO:0003690">
    <property type="term" value="F:double-stranded DNA binding"/>
    <property type="evidence" value="ECO:0007669"/>
    <property type="project" value="UniProtKB-ARBA"/>
</dbReference>
<evidence type="ECO:0000256" key="10">
    <source>
        <dbReference type="ARBA" id="ARBA00023125"/>
    </source>
</evidence>
<dbReference type="InterPro" id="IPR020629">
    <property type="entry name" value="FPG_Glyclase"/>
</dbReference>
<dbReference type="SUPFAM" id="SSF46946">
    <property type="entry name" value="S13-like H2TH domain"/>
    <property type="match status" value="1"/>
</dbReference>
<dbReference type="Pfam" id="PF06831">
    <property type="entry name" value="H2TH"/>
    <property type="match status" value="1"/>
</dbReference>
<dbReference type="Pfam" id="PF06827">
    <property type="entry name" value="zf-FPG_IleRS"/>
    <property type="match status" value="1"/>
</dbReference>
<evidence type="ECO:0000256" key="1">
    <source>
        <dbReference type="ARBA" id="ARBA00001668"/>
    </source>
</evidence>
<keyword evidence="7" id="KW-0863">Zinc-finger</keyword>
<comment type="subunit">
    <text evidence="4">Monomer.</text>
</comment>